<evidence type="ECO:0000313" key="3">
    <source>
        <dbReference type="Proteomes" id="UP001201262"/>
    </source>
</evidence>
<dbReference type="AlphaFoldDB" id="A0AAD4KQM5"/>
<accession>A0AAD4KQM5</accession>
<dbReference type="PANTHER" id="PTHR12832:SF11">
    <property type="entry name" value="LD23868P"/>
    <property type="match status" value="1"/>
</dbReference>
<dbReference type="EMBL" id="JAJTJA010000006">
    <property type="protein sequence ID" value="KAH8697190.1"/>
    <property type="molecule type" value="Genomic_DNA"/>
</dbReference>
<evidence type="ECO:0000256" key="1">
    <source>
        <dbReference type="ARBA" id="ARBA00010954"/>
    </source>
</evidence>
<dbReference type="Pfam" id="PF05794">
    <property type="entry name" value="Tcp11"/>
    <property type="match status" value="1"/>
</dbReference>
<dbReference type="GO" id="GO:0010737">
    <property type="term" value="P:protein kinase A signaling"/>
    <property type="evidence" value="ECO:0007669"/>
    <property type="project" value="TreeGrafter"/>
</dbReference>
<reference evidence="2" key="1">
    <citation type="submission" date="2021-12" db="EMBL/GenBank/DDBJ databases">
        <title>Convergent genome expansion in fungi linked to evolution of root-endophyte symbiosis.</title>
        <authorList>
            <consortium name="DOE Joint Genome Institute"/>
            <person name="Ke Y.-H."/>
            <person name="Bonito G."/>
            <person name="Liao H.-L."/>
            <person name="Looney B."/>
            <person name="Rojas-Flechas A."/>
            <person name="Nash J."/>
            <person name="Hameed K."/>
            <person name="Schadt C."/>
            <person name="Martin F."/>
            <person name="Crous P.W."/>
            <person name="Miettinen O."/>
            <person name="Magnuson J.K."/>
            <person name="Labbe J."/>
            <person name="Jacobson D."/>
            <person name="Doktycz M.J."/>
            <person name="Veneault-Fourrey C."/>
            <person name="Kuo A."/>
            <person name="Mondo S."/>
            <person name="Calhoun S."/>
            <person name="Riley R."/>
            <person name="Ohm R."/>
            <person name="LaButti K."/>
            <person name="Andreopoulos B."/>
            <person name="Pangilinan J."/>
            <person name="Nolan M."/>
            <person name="Tritt A."/>
            <person name="Clum A."/>
            <person name="Lipzen A."/>
            <person name="Daum C."/>
            <person name="Barry K."/>
            <person name="Grigoriev I.V."/>
            <person name="Vilgalys R."/>
        </authorList>
    </citation>
    <scope>NUCLEOTIDE SEQUENCE</scope>
    <source>
        <strain evidence="2">PMI_201</strain>
    </source>
</reference>
<dbReference type="PANTHER" id="PTHR12832">
    <property type="entry name" value="TESTIS-SPECIFIC PROTEIN PBS13 T-COMPLEX 11"/>
    <property type="match status" value="1"/>
</dbReference>
<dbReference type="Proteomes" id="UP001201262">
    <property type="component" value="Unassembled WGS sequence"/>
</dbReference>
<keyword evidence="3" id="KW-1185">Reference proteome</keyword>
<gene>
    <name evidence="2" type="ORF">BGW36DRAFT_378162</name>
</gene>
<sequence>MRIPQGMVLDCHQISRLRCAELLPPVTKETLSELDLERIMRNIHLRTDANFEPDLHFKPDLDGEKGRKKRKIADDYWEALLVEIMIYAYVNMNGSQTDDISLVQIPDSEILKEGLFRPRLPMMFETLQEILKTLVPERDHASVTENLDVSLLMQQVRKGVLDLPNLSSWLAALLKTHCAPMRDQNADEMVSHISEGSASQDMAKVAMGLRTLFGILEMMKLDVANHQIRAFRLILIEDTVPFLQDYFCRQITSRELKIEGTKAWYQDGQKRIADLPKEFATRKFSPVAVLLRGLCELLLQGDDDVKFPQAFQFDNHRLWQLRTEVQNLINIHVCWSIFESMVTNTPYGHSYTRSHLLSTFMMRISALLNEIDVSSNQGPKLGTRLPNDASIAVEMARLVCEVNRSTGEVSDEALSTVETALKKSFTEDSFTFRLVQNCVRQQLQHTTYELAQRYISMSPLEICESQRARQLLRSQPSDLGYIATKLAHIGVLHWRVWAPLVYMAETP</sequence>
<dbReference type="GeneID" id="70246363"/>
<organism evidence="2 3">
    <name type="scientific">Talaromyces proteolyticus</name>
    <dbReference type="NCBI Taxonomy" id="1131652"/>
    <lineage>
        <taxon>Eukaryota</taxon>
        <taxon>Fungi</taxon>
        <taxon>Dikarya</taxon>
        <taxon>Ascomycota</taxon>
        <taxon>Pezizomycotina</taxon>
        <taxon>Eurotiomycetes</taxon>
        <taxon>Eurotiomycetidae</taxon>
        <taxon>Eurotiales</taxon>
        <taxon>Trichocomaceae</taxon>
        <taxon>Talaromyces</taxon>
        <taxon>Talaromyces sect. Bacilispori</taxon>
    </lineage>
</organism>
<comment type="similarity">
    <text evidence="1">Belongs to the TCP11 family.</text>
</comment>
<dbReference type="InterPro" id="IPR008862">
    <property type="entry name" value="Tcp11"/>
</dbReference>
<protein>
    <submittedName>
        <fullName evidence="2">Camp-mediated signaling protein Sok1</fullName>
    </submittedName>
</protein>
<dbReference type="RefSeq" id="XP_046071891.1">
    <property type="nucleotide sequence ID" value="XM_046216076.1"/>
</dbReference>
<comment type="caution">
    <text evidence="2">The sequence shown here is derived from an EMBL/GenBank/DDBJ whole genome shotgun (WGS) entry which is preliminary data.</text>
</comment>
<name>A0AAD4KQM5_9EURO</name>
<proteinExistence type="inferred from homology"/>
<evidence type="ECO:0000313" key="2">
    <source>
        <dbReference type="EMBL" id="KAH8697190.1"/>
    </source>
</evidence>